<evidence type="ECO:0000256" key="5">
    <source>
        <dbReference type="ARBA" id="ARBA00023204"/>
    </source>
</evidence>
<dbReference type="SUPFAM" id="SSF47781">
    <property type="entry name" value="RuvA domain 2-like"/>
    <property type="match status" value="1"/>
</dbReference>
<feature type="domain" description="Helix-hairpin-helix DNA-binding motif class 1" evidence="7">
    <location>
        <begin position="74"/>
        <end position="93"/>
    </location>
</feature>
<dbReference type="SUPFAM" id="SSF46929">
    <property type="entry name" value="DNA helicase RuvA subunit, C-terminal domain"/>
    <property type="match status" value="1"/>
</dbReference>
<evidence type="ECO:0000256" key="6">
    <source>
        <dbReference type="HAMAP-Rule" id="MF_00031"/>
    </source>
</evidence>
<keyword evidence="4 6" id="KW-0233">DNA recombination</keyword>
<dbReference type="GO" id="GO:0006281">
    <property type="term" value="P:DNA repair"/>
    <property type="evidence" value="ECO:0007669"/>
    <property type="project" value="UniProtKB-UniRule"/>
</dbReference>
<dbReference type="GO" id="GO:0009379">
    <property type="term" value="C:Holliday junction helicase complex"/>
    <property type="evidence" value="ECO:0007669"/>
    <property type="project" value="InterPro"/>
</dbReference>
<accession>A0A7W8DMP3</accession>
<dbReference type="Pfam" id="PF07499">
    <property type="entry name" value="RuvA_C"/>
    <property type="match status" value="1"/>
</dbReference>
<comment type="domain">
    <text evidence="6">Has three domains with a flexible linker between the domains II and III and assumes an 'L' shape. Domain III is highly mobile and contacts RuvB.</text>
</comment>
<keyword evidence="8" id="KW-0378">Hydrolase</keyword>
<dbReference type="InterPro" id="IPR003583">
    <property type="entry name" value="Hlx-hairpin-Hlx_DNA-bd_motif"/>
</dbReference>
<comment type="similarity">
    <text evidence="6">Belongs to the RuvA family.</text>
</comment>
<dbReference type="GO" id="GO:0009378">
    <property type="term" value="F:four-way junction helicase activity"/>
    <property type="evidence" value="ECO:0007669"/>
    <property type="project" value="InterPro"/>
</dbReference>
<proteinExistence type="inferred from homology"/>
<dbReference type="InterPro" id="IPR036267">
    <property type="entry name" value="RuvA_C_sf"/>
</dbReference>
<dbReference type="Pfam" id="PF01330">
    <property type="entry name" value="RuvA_N"/>
    <property type="match status" value="1"/>
</dbReference>
<keyword evidence="5 6" id="KW-0234">DNA repair</keyword>
<evidence type="ECO:0000313" key="9">
    <source>
        <dbReference type="Proteomes" id="UP000590740"/>
    </source>
</evidence>
<dbReference type="GO" id="GO:0005737">
    <property type="term" value="C:cytoplasm"/>
    <property type="evidence" value="ECO:0007669"/>
    <property type="project" value="UniProtKB-SubCell"/>
</dbReference>
<comment type="subcellular location">
    <subcellularLocation>
        <location evidence="6">Cytoplasm</location>
    </subcellularLocation>
</comment>
<feature type="region of interest" description="Domain III" evidence="6">
    <location>
        <begin position="153"/>
        <end position="201"/>
    </location>
</feature>
<comment type="caution">
    <text evidence="8">The sequence shown here is derived from an EMBL/GenBank/DDBJ whole genome shotgun (WGS) entry which is preliminary data.</text>
</comment>
<reference evidence="8 9" key="1">
    <citation type="submission" date="2020-08" db="EMBL/GenBank/DDBJ databases">
        <title>Genomic Encyclopedia of Type Strains, Phase IV (KMG-IV): sequencing the most valuable type-strain genomes for metagenomic binning, comparative biology and taxonomic classification.</title>
        <authorList>
            <person name="Goeker M."/>
        </authorList>
    </citation>
    <scope>NUCLEOTIDE SEQUENCE [LARGE SCALE GENOMIC DNA]</scope>
    <source>
        <strain evidence="8 9">DSM 12252</strain>
    </source>
</reference>
<protein>
    <recommendedName>
        <fullName evidence="6">Holliday junction branch migration complex subunit RuvA</fullName>
    </recommendedName>
</protein>
<feature type="domain" description="Helix-hairpin-helix DNA-binding motif class 1" evidence="7">
    <location>
        <begin position="109"/>
        <end position="128"/>
    </location>
</feature>
<dbReference type="GO" id="GO:0006310">
    <property type="term" value="P:DNA recombination"/>
    <property type="evidence" value="ECO:0007669"/>
    <property type="project" value="UniProtKB-UniRule"/>
</dbReference>
<dbReference type="NCBIfam" id="TIGR00084">
    <property type="entry name" value="ruvA"/>
    <property type="match status" value="1"/>
</dbReference>
<dbReference type="CDD" id="cd14332">
    <property type="entry name" value="UBA_RuvA_C"/>
    <property type="match status" value="1"/>
</dbReference>
<feature type="region of interest" description="Domain I" evidence="6">
    <location>
        <begin position="1"/>
        <end position="64"/>
    </location>
</feature>
<keyword evidence="2 6" id="KW-0227">DNA damage</keyword>
<comment type="subunit">
    <text evidence="6">Homotetramer. Forms an RuvA(8)-RuvB(12)-Holliday junction (HJ) complex. HJ DNA is sandwiched between 2 RuvA tetramers; dsDNA enters through RuvA and exits via RuvB. An RuvB hexamer assembles on each DNA strand where it exits the tetramer. Each RuvB hexamer is contacted by two RuvA subunits (via domain III) on 2 adjacent RuvB subunits; this complex drives branch migration. In the full resolvosome a probable DNA-RuvA(4)-RuvB(12)-RuvC(2) complex forms which resolves the HJ.</text>
</comment>
<evidence type="ECO:0000256" key="3">
    <source>
        <dbReference type="ARBA" id="ARBA00023125"/>
    </source>
</evidence>
<dbReference type="SUPFAM" id="SSF50249">
    <property type="entry name" value="Nucleic acid-binding proteins"/>
    <property type="match status" value="1"/>
</dbReference>
<dbReference type="GO" id="GO:0048476">
    <property type="term" value="C:Holliday junction resolvase complex"/>
    <property type="evidence" value="ECO:0007669"/>
    <property type="project" value="UniProtKB-UniRule"/>
</dbReference>
<dbReference type="InterPro" id="IPR012340">
    <property type="entry name" value="NA-bd_OB-fold"/>
</dbReference>
<keyword evidence="8" id="KW-0547">Nucleotide-binding</keyword>
<comment type="function">
    <text evidence="6">The RuvA-RuvB-RuvC complex processes Holliday junction (HJ) DNA during genetic recombination and DNA repair, while the RuvA-RuvB complex plays an important role in the rescue of blocked DNA replication forks via replication fork reversal (RFR). RuvA specifically binds to HJ cruciform DNA, conferring on it an open structure. The RuvB hexamer acts as an ATP-dependent pump, pulling dsDNA into and through the RuvAB complex. HJ branch migration allows RuvC to scan DNA until it finds its consensus sequence, where it cleaves and resolves the cruciform DNA.</text>
</comment>
<keyword evidence="9" id="KW-1185">Reference proteome</keyword>
<dbReference type="Gene3D" id="1.10.8.10">
    <property type="entry name" value="DNA helicase RuvA subunit, C-terminal domain"/>
    <property type="match status" value="1"/>
</dbReference>
<dbReference type="Pfam" id="PF14520">
    <property type="entry name" value="HHH_5"/>
    <property type="match status" value="1"/>
</dbReference>
<evidence type="ECO:0000256" key="2">
    <source>
        <dbReference type="ARBA" id="ARBA00022763"/>
    </source>
</evidence>
<dbReference type="EMBL" id="JACHIG010000014">
    <property type="protein sequence ID" value="MBB5035255.1"/>
    <property type="molecule type" value="Genomic_DNA"/>
</dbReference>
<dbReference type="Gene3D" id="2.40.50.140">
    <property type="entry name" value="Nucleic acid-binding proteins"/>
    <property type="match status" value="1"/>
</dbReference>
<evidence type="ECO:0000256" key="4">
    <source>
        <dbReference type="ARBA" id="ARBA00023172"/>
    </source>
</evidence>
<dbReference type="InterPro" id="IPR011114">
    <property type="entry name" value="RuvA_C"/>
</dbReference>
<dbReference type="GO" id="GO:0016787">
    <property type="term" value="F:hydrolase activity"/>
    <property type="evidence" value="ECO:0007669"/>
    <property type="project" value="UniProtKB-KW"/>
</dbReference>
<dbReference type="SMART" id="SM00278">
    <property type="entry name" value="HhH1"/>
    <property type="match status" value="2"/>
</dbReference>
<dbReference type="RefSeq" id="WP_184343852.1">
    <property type="nucleotide sequence ID" value="NZ_JACHIG010000014.1"/>
</dbReference>
<keyword evidence="8" id="KW-0067">ATP-binding</keyword>
<evidence type="ECO:0000259" key="7">
    <source>
        <dbReference type="SMART" id="SM00278"/>
    </source>
</evidence>
<dbReference type="HAMAP" id="MF_00031">
    <property type="entry name" value="DNA_HJ_migration_RuvA"/>
    <property type="match status" value="1"/>
</dbReference>
<dbReference type="InterPro" id="IPR000085">
    <property type="entry name" value="RuvA"/>
</dbReference>
<keyword evidence="3 6" id="KW-0238">DNA-binding</keyword>
<dbReference type="Gene3D" id="1.10.150.20">
    <property type="entry name" value="5' to 3' exonuclease, C-terminal subdomain"/>
    <property type="match status" value="1"/>
</dbReference>
<comment type="caution">
    <text evidence="6">Lacks conserved residue(s) required for the propagation of feature annotation.</text>
</comment>
<name>A0A7W8DMP3_9BACT</name>
<dbReference type="InterPro" id="IPR010994">
    <property type="entry name" value="RuvA_2-like"/>
</dbReference>
<gene>
    <name evidence="6" type="primary">ruvA</name>
    <name evidence="8" type="ORF">HNQ65_004864</name>
</gene>
<sequence>MIAFLRGRLAEALPHRATLDVHGVGYVVLIPLSTFDRLPQMGEEVQLLTHYHVTEREHTLFGFMTSDERDLFRLLMDRVSGIGPKMALSVISGMPVAAFKDAVISGDVKSLSRIKGVGGKTAERIVLELKDKVGVVEAWQASRTAKGAHDPKQEAQSDAVLGLIALGYKQSEAIKVVNDLAKQPGMDTADKLIREALRSLS</sequence>
<evidence type="ECO:0000256" key="1">
    <source>
        <dbReference type="ARBA" id="ARBA00022490"/>
    </source>
</evidence>
<keyword evidence="1 6" id="KW-0963">Cytoplasm</keyword>
<dbReference type="GO" id="GO:0005524">
    <property type="term" value="F:ATP binding"/>
    <property type="evidence" value="ECO:0007669"/>
    <property type="project" value="InterPro"/>
</dbReference>
<dbReference type="InterPro" id="IPR013849">
    <property type="entry name" value="DNA_helicase_Holl-junc_RuvA_I"/>
</dbReference>
<dbReference type="Proteomes" id="UP000590740">
    <property type="component" value="Unassembled WGS sequence"/>
</dbReference>
<dbReference type="GO" id="GO:0000400">
    <property type="term" value="F:four-way junction DNA binding"/>
    <property type="evidence" value="ECO:0007669"/>
    <property type="project" value="UniProtKB-UniRule"/>
</dbReference>
<organism evidence="8 9">
    <name type="scientific">Prosthecobacter vanneervenii</name>
    <dbReference type="NCBI Taxonomy" id="48466"/>
    <lineage>
        <taxon>Bacteria</taxon>
        <taxon>Pseudomonadati</taxon>
        <taxon>Verrucomicrobiota</taxon>
        <taxon>Verrucomicrobiia</taxon>
        <taxon>Verrucomicrobiales</taxon>
        <taxon>Verrucomicrobiaceae</taxon>
        <taxon>Prosthecobacter</taxon>
    </lineage>
</organism>
<evidence type="ECO:0000313" key="8">
    <source>
        <dbReference type="EMBL" id="MBB5035255.1"/>
    </source>
</evidence>
<dbReference type="AlphaFoldDB" id="A0A7W8DMP3"/>
<keyword evidence="8" id="KW-0347">Helicase</keyword>